<dbReference type="EMBL" id="JAAZSR010000628">
    <property type="protein sequence ID" value="NKX52618.1"/>
    <property type="molecule type" value="Genomic_DNA"/>
</dbReference>
<sequence length="57" mass="6563">TPDEIIGRLRHYEALGVDEFSLWSDNSLTHEEKKRSLELFIVHVVPAFQKQPASTAR</sequence>
<dbReference type="Proteomes" id="UP000523795">
    <property type="component" value="Unassembled WGS sequence"/>
</dbReference>
<evidence type="ECO:0000313" key="1">
    <source>
        <dbReference type="EMBL" id="NKX52618.1"/>
    </source>
</evidence>
<reference evidence="1 2" key="1">
    <citation type="submission" date="2020-04" db="EMBL/GenBank/DDBJ databases">
        <authorList>
            <person name="Liu S."/>
        </authorList>
    </citation>
    <scope>NUCLEOTIDE SEQUENCE [LARGE SCALE GENOMIC DNA]</scope>
    <source>
        <strain evidence="1 2">CGMCC 1.15091</strain>
    </source>
</reference>
<protein>
    <submittedName>
        <fullName evidence="1">LLM class flavin-dependent oxidoreductase</fullName>
    </submittedName>
</protein>
<accession>A0ABX1JTI0</accession>
<name>A0ABX1JTI0_9MICC</name>
<dbReference type="InterPro" id="IPR036661">
    <property type="entry name" value="Luciferase-like_sf"/>
</dbReference>
<dbReference type="Gene3D" id="3.20.20.30">
    <property type="entry name" value="Luciferase-like domain"/>
    <property type="match status" value="1"/>
</dbReference>
<dbReference type="SUPFAM" id="SSF51679">
    <property type="entry name" value="Bacterial luciferase-like"/>
    <property type="match status" value="1"/>
</dbReference>
<organism evidence="1 2">
    <name type="scientific">Arthrobacter deserti</name>
    <dbReference type="NCBI Taxonomy" id="1742687"/>
    <lineage>
        <taxon>Bacteria</taxon>
        <taxon>Bacillati</taxon>
        <taxon>Actinomycetota</taxon>
        <taxon>Actinomycetes</taxon>
        <taxon>Micrococcales</taxon>
        <taxon>Micrococcaceae</taxon>
        <taxon>Arthrobacter</taxon>
    </lineage>
</organism>
<feature type="non-terminal residue" evidence="1">
    <location>
        <position position="1"/>
    </location>
</feature>
<proteinExistence type="predicted"/>
<comment type="caution">
    <text evidence="1">The sequence shown here is derived from an EMBL/GenBank/DDBJ whole genome shotgun (WGS) entry which is preliminary data.</text>
</comment>
<evidence type="ECO:0000313" key="2">
    <source>
        <dbReference type="Proteomes" id="UP000523795"/>
    </source>
</evidence>
<keyword evidence="2" id="KW-1185">Reference proteome</keyword>
<gene>
    <name evidence="1" type="ORF">HER39_18985</name>
</gene>